<dbReference type="OrthoDB" id="8573214at2"/>
<dbReference type="GO" id="GO:0000731">
    <property type="term" value="P:DNA synthesis involved in DNA repair"/>
    <property type="evidence" value="ECO:0007669"/>
    <property type="project" value="TreeGrafter"/>
</dbReference>
<name>A0A1H6DX94_9GAMM</name>
<evidence type="ECO:0000313" key="2">
    <source>
        <dbReference type="EMBL" id="SEG89336.1"/>
    </source>
</evidence>
<dbReference type="Proteomes" id="UP000236745">
    <property type="component" value="Unassembled WGS sequence"/>
</dbReference>
<gene>
    <name evidence="2" type="ORF">SAMN05444390_1122</name>
</gene>
<reference evidence="2 3" key="1">
    <citation type="submission" date="2016-10" db="EMBL/GenBank/DDBJ databases">
        <authorList>
            <person name="de Groot N.N."/>
        </authorList>
    </citation>
    <scope>NUCLEOTIDE SEQUENCE [LARGE SCALE GENOMIC DNA]</scope>
    <source>
        <strain evidence="2 3">DSM 22012</strain>
    </source>
</reference>
<evidence type="ECO:0008006" key="4">
    <source>
        <dbReference type="Google" id="ProtNLM"/>
    </source>
</evidence>
<organism evidence="2 3">
    <name type="scientific">Marinobacterium lutimaris</name>
    <dbReference type="NCBI Taxonomy" id="568106"/>
    <lineage>
        <taxon>Bacteria</taxon>
        <taxon>Pseudomonadati</taxon>
        <taxon>Pseudomonadota</taxon>
        <taxon>Gammaproteobacteria</taxon>
        <taxon>Oceanospirillales</taxon>
        <taxon>Oceanospirillaceae</taxon>
        <taxon>Marinobacterium</taxon>
    </lineage>
</organism>
<feature type="coiled-coil region" evidence="1">
    <location>
        <begin position="306"/>
        <end position="333"/>
    </location>
</feature>
<protein>
    <recommendedName>
        <fullName evidence="4">AAA domain-containing protein</fullName>
    </recommendedName>
</protein>
<dbReference type="Gene3D" id="3.40.1140.10">
    <property type="match status" value="1"/>
</dbReference>
<dbReference type="RefSeq" id="WP_104005989.1">
    <property type="nucleotide sequence ID" value="NZ_FNVQ01000012.1"/>
</dbReference>
<dbReference type="SUPFAM" id="SSF52540">
    <property type="entry name" value="P-loop containing nucleoside triphosphate hydrolases"/>
    <property type="match status" value="1"/>
</dbReference>
<keyword evidence="3" id="KW-1185">Reference proteome</keyword>
<feature type="coiled-coil region" evidence="1">
    <location>
        <begin position="372"/>
        <end position="399"/>
    </location>
</feature>
<accession>A0A1H6DX94</accession>
<dbReference type="PANTHER" id="PTHR32182:SF0">
    <property type="entry name" value="DNA REPLICATION AND REPAIR PROTEIN RECF"/>
    <property type="match status" value="1"/>
</dbReference>
<evidence type="ECO:0000313" key="3">
    <source>
        <dbReference type="Proteomes" id="UP000236745"/>
    </source>
</evidence>
<dbReference type="GO" id="GO:0006302">
    <property type="term" value="P:double-strand break repair"/>
    <property type="evidence" value="ECO:0007669"/>
    <property type="project" value="TreeGrafter"/>
</dbReference>
<dbReference type="InterPro" id="IPR027417">
    <property type="entry name" value="P-loop_NTPase"/>
</dbReference>
<dbReference type="EMBL" id="FNVQ01000012">
    <property type="protein sequence ID" value="SEG89336.1"/>
    <property type="molecule type" value="Genomic_DNA"/>
</dbReference>
<dbReference type="PANTHER" id="PTHR32182">
    <property type="entry name" value="DNA REPLICATION AND REPAIR PROTEIN RECF"/>
    <property type="match status" value="1"/>
</dbReference>
<dbReference type="AlphaFoldDB" id="A0A1H6DX94"/>
<keyword evidence="1" id="KW-0175">Coiled coil</keyword>
<sequence>MIRNGFQRLVLLGSAGYQRAELPLDDAVSLIAPNNTGKTSLINALQFLLIIHKQRMDFGSHDEAKTRRFYFPNNSAYILLEVSLPQTGTVVFGCVGKGVSYEYDYFAYKGELVIEDYRLPEEHLVQQPQLISHLATKGRSVYQYDASEFIKRIYGGKQIERRNEPDFTIFKLENANNAQTFQQVLTRTLRLDKLTSADVKKYLLQIFKNDLPNHNINFKQVWDEAFHDVNADRAQYEAAVAQSRRIIELEHAYNERLMLRGKLIDWQGRVNSGLTSWQAHYLEQSQVLEQKDQDLRERQRAHNQRVQELAGTQSELKHDIAQLKLENSEQERLQGRFSLIHNRSVLQHQFDAAKKDWLDVSLILQQAGGRPIAAIMQAIKKQSRQLDTLEKQKQNSDDNLYRSLSKVLSDDDLQRLNRVISEHAMVLGSNEFTFDRACVKTLSDL</sequence>
<proteinExistence type="predicted"/>
<evidence type="ECO:0000256" key="1">
    <source>
        <dbReference type="SAM" id="Coils"/>
    </source>
</evidence>